<reference evidence="1 2" key="1">
    <citation type="journal article" date="2024" name="Plant Biotechnol. J.">
        <title>Genome and CRISPR/Cas9 system of a widespread forest tree (Populus alba) in the world.</title>
        <authorList>
            <person name="Liu Y.J."/>
            <person name="Jiang P.F."/>
            <person name="Han X.M."/>
            <person name="Li X.Y."/>
            <person name="Wang H.M."/>
            <person name="Wang Y.J."/>
            <person name="Wang X.X."/>
            <person name="Zeng Q.Y."/>
        </authorList>
    </citation>
    <scope>NUCLEOTIDE SEQUENCE [LARGE SCALE GENOMIC DNA]</scope>
    <source>
        <strain evidence="2">cv. PAL-ZL1</strain>
    </source>
</reference>
<organism evidence="1 2">
    <name type="scientific">Populus alba</name>
    <name type="common">White poplar</name>
    <dbReference type="NCBI Taxonomy" id="43335"/>
    <lineage>
        <taxon>Eukaryota</taxon>
        <taxon>Viridiplantae</taxon>
        <taxon>Streptophyta</taxon>
        <taxon>Embryophyta</taxon>
        <taxon>Tracheophyta</taxon>
        <taxon>Spermatophyta</taxon>
        <taxon>Magnoliopsida</taxon>
        <taxon>eudicotyledons</taxon>
        <taxon>Gunneridae</taxon>
        <taxon>Pentapetalae</taxon>
        <taxon>rosids</taxon>
        <taxon>fabids</taxon>
        <taxon>Malpighiales</taxon>
        <taxon>Salicaceae</taxon>
        <taxon>Saliceae</taxon>
        <taxon>Populus</taxon>
    </lineage>
</organism>
<dbReference type="Proteomes" id="UP000309997">
    <property type="component" value="Unassembled WGS sequence"/>
</dbReference>
<keyword evidence="2" id="KW-1185">Reference proteome</keyword>
<protein>
    <submittedName>
        <fullName evidence="1">Uncharacterized protein</fullName>
    </submittedName>
</protein>
<proteinExistence type="predicted"/>
<dbReference type="EMBL" id="RCHU02000010">
    <property type="protein sequence ID" value="KAL3577739.1"/>
    <property type="molecule type" value="Genomic_DNA"/>
</dbReference>
<accession>A0ACC4BGS6</accession>
<name>A0ACC4BGS6_POPAL</name>
<evidence type="ECO:0000313" key="1">
    <source>
        <dbReference type="EMBL" id="KAL3577739.1"/>
    </source>
</evidence>
<gene>
    <name evidence="1" type="ORF">D5086_019243</name>
</gene>
<evidence type="ECO:0000313" key="2">
    <source>
        <dbReference type="Proteomes" id="UP000309997"/>
    </source>
</evidence>
<comment type="caution">
    <text evidence="1">The sequence shown here is derived from an EMBL/GenBank/DDBJ whole genome shotgun (WGS) entry which is preliminary data.</text>
</comment>
<sequence>MECAGKGRGTRCMGSARRRCGRCGAVAYCSVSHQMSHWNEHKEECERLEQQMKRVDVLNDFPFTFSQEATATSQVCEKPGSRCSFLSKRGIHQLGMWMHECCCFDSEEPTSSLASFDSLRSKDGGWNLLGDLCPCRGPVSPISECLSSWFDYYEWRCIPLHSPVALLLHWPLTIYHAAHIACAWSSTVETRKLCIHYLGPEKELLQLAAFGELLALFPGVQVHIEFIGPAIPQQRDGEKIILCSYARCLDADCICNFSSENLSQIAITSKSTSVTLQLRSGLYHERYRDLAEDLSPHLIIAPNAGIAAYPSWLPTIELIKEMNVPAIFSDYCEEACHLAACCIKSVTGPSLSLPAFLKAHVLESLVLEWNFSYILLLSLATIRVEFQIVP</sequence>